<dbReference type="Pfam" id="PF11915">
    <property type="entry name" value="DUF3433"/>
    <property type="match status" value="2"/>
</dbReference>
<gene>
    <name evidence="3" type="ORF">AB675_5735</name>
</gene>
<feature type="region of interest" description="Disordered" evidence="1">
    <location>
        <begin position="196"/>
        <end position="224"/>
    </location>
</feature>
<feature type="transmembrane region" description="Helical" evidence="2">
    <location>
        <begin position="362"/>
        <end position="381"/>
    </location>
</feature>
<feature type="transmembrane region" description="Helical" evidence="2">
    <location>
        <begin position="817"/>
        <end position="837"/>
    </location>
</feature>
<comment type="caution">
    <text evidence="3">The sequence shown here is derived from an EMBL/GenBank/DDBJ whole genome shotgun (WGS) entry which is preliminary data.</text>
</comment>
<dbReference type="RefSeq" id="XP_017998805.1">
    <property type="nucleotide sequence ID" value="XM_018145972.1"/>
</dbReference>
<dbReference type="AlphaFoldDB" id="A0A0N1H2Q3"/>
<keyword evidence="2" id="KW-0472">Membrane</keyword>
<dbReference type="VEuPathDB" id="FungiDB:AB675_5735"/>
<evidence type="ECO:0008006" key="5">
    <source>
        <dbReference type="Google" id="ProtNLM"/>
    </source>
</evidence>
<feature type="transmembrane region" description="Helical" evidence="2">
    <location>
        <begin position="710"/>
        <end position="727"/>
    </location>
</feature>
<dbReference type="PANTHER" id="PTHR37544:SF1">
    <property type="entry name" value="PHOSPHORIBOSYLAMINOIMIDAZOLE-SUCCINOCARBOXAMIDE SYNTHASE"/>
    <property type="match status" value="1"/>
</dbReference>
<dbReference type="Proteomes" id="UP000038010">
    <property type="component" value="Unassembled WGS sequence"/>
</dbReference>
<dbReference type="GeneID" id="28737852"/>
<accession>A0A0N1H2Q3</accession>
<feature type="compositionally biased region" description="Basic and acidic residues" evidence="1">
    <location>
        <begin position="201"/>
        <end position="210"/>
    </location>
</feature>
<sequence length="935" mass="103972">MTEDEIERLLAFPYDAMPSTTTTAINAPEIPLLSMPPFWASVSPTRQQNVAQPPAPADGLYADLTSAHAAQLAAQTLTAPAPVLHRSSYDYAAGFQPNEQFLQSLAGGSGHHGVGMPNSGLTLMPPPLQQHQQHGITFGYGCIFCGALTPYVGAMAISWNFLEDARPSAEYNVRPRVSRTQSIQSSAATGEYFSDYGSEVSSKHSDDSRASYETPPSRISTPIVQHPTQVPDMTIGHQRASGLASFENMSPPTPNADDAQFIRFAIDQLTRDEDVLGRGRNSPLYENVSSTIPQLSPQVPYRPAPIAAPRPHTALSPAAPSFQAPRRLQQQTTSDETMLAIEPPEGQRWGDLGYKPRPLRPLWLGLFLLASLLFLAGLIFSNVYASRNHGLYDYDGFTTPIYFVFQYLPQLLGTSLILWLFSIEAAIYRSAPYLSMSDVRTQEYVLQDFCATPRNFLLPDLRWFRIREKWLGAAFMVFWITNFTIPLLSCMYQTQYVTDDGPVRWRWTASQAIGWTLVALYALLATAIASLLLRFWRAQSGLMWDPVSLADLFVLFSRSNVAQYFERTEVAEQVRPHIPAMSLMLGYWTTSRTPDVFYAVGGDNALLKRISVEANLTEKEPGSQDSSFDVERQRYSYDSAFTRSMHSPFTRYRRIPWFLRDIAVIAWIVSAAGLLTAFLVVSFVNRAVQDGFRPLLPSITSLDGFSSSNFLYSFLPSLLGMILFLLWQPIDVFFRSAQPYANLASPRGASAERSLLLSYQASYPLWVTVEAILNRDYKVALTSAVSVLSGLIPALAGGVFTAQLLQSGDVRMKASLPGYYALCVFLSIYAISFTVIWPKRKRYLPHAIDTIADQLSYLYASPLMSELWNVRTKPDLVARLVGTPAGLTGDWREKRPGARYAFGVYMGRDGKEHLGIDRLSRPGSGEMLVTTGVAR</sequence>
<evidence type="ECO:0000256" key="1">
    <source>
        <dbReference type="SAM" id="MobiDB-lite"/>
    </source>
</evidence>
<organism evidence="3 4">
    <name type="scientific">Cyphellophora attinorum</name>
    <dbReference type="NCBI Taxonomy" id="1664694"/>
    <lineage>
        <taxon>Eukaryota</taxon>
        <taxon>Fungi</taxon>
        <taxon>Dikarya</taxon>
        <taxon>Ascomycota</taxon>
        <taxon>Pezizomycotina</taxon>
        <taxon>Eurotiomycetes</taxon>
        <taxon>Chaetothyriomycetidae</taxon>
        <taxon>Chaetothyriales</taxon>
        <taxon>Cyphellophoraceae</taxon>
        <taxon>Cyphellophora</taxon>
    </lineage>
</organism>
<name>A0A0N1H2Q3_9EURO</name>
<evidence type="ECO:0000256" key="2">
    <source>
        <dbReference type="SAM" id="Phobius"/>
    </source>
</evidence>
<dbReference type="InterPro" id="IPR021840">
    <property type="entry name" value="DUF3433"/>
</dbReference>
<evidence type="ECO:0000313" key="3">
    <source>
        <dbReference type="EMBL" id="KPI38842.1"/>
    </source>
</evidence>
<feature type="transmembrane region" description="Helical" evidence="2">
    <location>
        <begin position="779"/>
        <end position="805"/>
    </location>
</feature>
<keyword evidence="4" id="KW-1185">Reference proteome</keyword>
<dbReference type="PANTHER" id="PTHR37544">
    <property type="entry name" value="SPRAY-RELATED"/>
    <property type="match status" value="1"/>
</dbReference>
<protein>
    <recommendedName>
        <fullName evidence="5">Phosphoribosylaminoimidazole-succinocarboxamide synthase</fullName>
    </recommendedName>
</protein>
<evidence type="ECO:0000313" key="4">
    <source>
        <dbReference type="Proteomes" id="UP000038010"/>
    </source>
</evidence>
<dbReference type="OrthoDB" id="3057599at2759"/>
<reference evidence="3 4" key="1">
    <citation type="submission" date="2015-06" db="EMBL/GenBank/DDBJ databases">
        <title>Draft genome of the ant-associated black yeast Phialophora attae CBS 131958.</title>
        <authorList>
            <person name="Moreno L.F."/>
            <person name="Stielow B.J."/>
            <person name="de Hoog S."/>
            <person name="Vicente V.A."/>
            <person name="Weiss V.A."/>
            <person name="de Vries M."/>
            <person name="Cruz L.M."/>
            <person name="Souza E.M."/>
        </authorList>
    </citation>
    <scope>NUCLEOTIDE SEQUENCE [LARGE SCALE GENOMIC DNA]</scope>
    <source>
        <strain evidence="3 4">CBS 131958</strain>
    </source>
</reference>
<feature type="transmembrane region" description="Helical" evidence="2">
    <location>
        <begin position="662"/>
        <end position="684"/>
    </location>
</feature>
<feature type="transmembrane region" description="Helical" evidence="2">
    <location>
        <begin position="470"/>
        <end position="492"/>
    </location>
</feature>
<proteinExistence type="predicted"/>
<keyword evidence="2" id="KW-0812">Transmembrane</keyword>
<dbReference type="STRING" id="1664694.A0A0N1H2Q3"/>
<dbReference type="EMBL" id="LFJN01000017">
    <property type="protein sequence ID" value="KPI38842.1"/>
    <property type="molecule type" value="Genomic_DNA"/>
</dbReference>
<keyword evidence="2" id="KW-1133">Transmembrane helix</keyword>
<feature type="transmembrane region" description="Helical" evidence="2">
    <location>
        <begin position="512"/>
        <end position="533"/>
    </location>
</feature>
<feature type="transmembrane region" description="Helical" evidence="2">
    <location>
        <begin position="401"/>
        <end position="421"/>
    </location>
</feature>